<dbReference type="Pfam" id="PF10371">
    <property type="entry name" value="EKR"/>
    <property type="match status" value="1"/>
</dbReference>
<dbReference type="InterPro" id="IPR029061">
    <property type="entry name" value="THDP-binding"/>
</dbReference>
<feature type="binding site" evidence="12">
    <location>
        <position position="706"/>
    </location>
    <ligand>
        <name>[4Fe-4S] cluster</name>
        <dbReference type="ChEBI" id="CHEBI:49883"/>
        <label>2</label>
    </ligand>
</feature>
<feature type="domain" description="4Fe-4S ferredoxin-type" evidence="14">
    <location>
        <begin position="687"/>
        <end position="716"/>
    </location>
</feature>
<dbReference type="EMBL" id="PUEC01000054">
    <property type="protein sequence ID" value="PWB00153.1"/>
    <property type="molecule type" value="Genomic_DNA"/>
</dbReference>
<dbReference type="GO" id="GO:0016903">
    <property type="term" value="F:oxidoreductase activity, acting on the aldehyde or oxo group of donors"/>
    <property type="evidence" value="ECO:0007669"/>
    <property type="project" value="InterPro"/>
</dbReference>
<dbReference type="PROSITE" id="PS00198">
    <property type="entry name" value="4FE4S_FER_1"/>
    <property type="match status" value="2"/>
</dbReference>
<evidence type="ECO:0000313" key="16">
    <source>
        <dbReference type="Proteomes" id="UP000244905"/>
    </source>
</evidence>
<feature type="compositionally biased region" description="Polar residues" evidence="13">
    <location>
        <begin position="1135"/>
        <end position="1144"/>
    </location>
</feature>
<feature type="binding site" evidence="12">
    <location>
        <position position="756"/>
    </location>
    <ligand>
        <name>[4Fe-4S] cluster</name>
        <dbReference type="ChEBI" id="CHEBI:49883"/>
        <label>2</label>
    </ligand>
</feature>
<keyword evidence="15" id="KW-0670">Pyruvate</keyword>
<dbReference type="InterPro" id="IPR019456">
    <property type="entry name" value="Pyrv-flavodox_OxRtase_EKR"/>
</dbReference>
<proteinExistence type="inferred from homology"/>
<dbReference type="CDD" id="cd07034">
    <property type="entry name" value="TPP_PYR_PFOR_IOR-alpha_like"/>
    <property type="match status" value="1"/>
</dbReference>
<evidence type="ECO:0000256" key="7">
    <source>
        <dbReference type="ARBA" id="ARBA00023004"/>
    </source>
</evidence>
<dbReference type="GO" id="GO:0051539">
    <property type="term" value="F:4 iron, 4 sulfur cluster binding"/>
    <property type="evidence" value="ECO:0007669"/>
    <property type="project" value="UniProtKB-KW"/>
</dbReference>
<dbReference type="Gene3D" id="3.40.920.10">
    <property type="entry name" value="Pyruvate-ferredoxin oxidoreductase, PFOR, domain III"/>
    <property type="match status" value="1"/>
</dbReference>
<keyword evidence="6 9" id="KW-0560">Oxidoreductase</keyword>
<feature type="binding site" evidence="12">
    <location>
        <position position="847"/>
    </location>
    <ligand>
        <name>[4Fe-4S] cluster</name>
        <dbReference type="ChEBI" id="CHEBI:49883"/>
        <label>3</label>
    </ligand>
</feature>
<keyword evidence="8 12" id="KW-0411">Iron-sulfur</keyword>
<dbReference type="GO" id="GO:0044281">
    <property type="term" value="P:small molecule metabolic process"/>
    <property type="evidence" value="ECO:0007669"/>
    <property type="project" value="UniProtKB-ARBA"/>
</dbReference>
<dbReference type="GO" id="GO:0030976">
    <property type="term" value="F:thiamine pyrophosphate binding"/>
    <property type="evidence" value="ECO:0007669"/>
    <property type="project" value="InterPro"/>
</dbReference>
<protein>
    <submittedName>
        <fullName evidence="15">Pyruvate:ferredoxin (Flavodoxin) oxidoreductase</fullName>
    </submittedName>
</protein>
<keyword evidence="16" id="KW-1185">Reference proteome</keyword>
<feature type="binding site" evidence="10">
    <location>
        <position position="29"/>
    </location>
    <ligand>
        <name>pyruvate</name>
        <dbReference type="ChEBI" id="CHEBI:15361"/>
    </ligand>
</feature>
<dbReference type="NCBIfam" id="TIGR02176">
    <property type="entry name" value="pyruv_ox_red"/>
    <property type="match status" value="1"/>
</dbReference>
<keyword evidence="5 9" id="KW-0249">Electron transport</keyword>
<feature type="binding site" evidence="12">
    <location>
        <position position="696"/>
    </location>
    <ligand>
        <name>[4Fe-4S] cluster</name>
        <dbReference type="ChEBI" id="CHEBI:49883"/>
        <label>1</label>
    </ligand>
</feature>
<feature type="binding site" evidence="10">
    <location>
        <begin position="1001"/>
        <end position="1006"/>
    </location>
    <ligand>
        <name>thiamine diphosphate</name>
        <dbReference type="ChEBI" id="CHEBI:58937"/>
    </ligand>
</feature>
<dbReference type="PANTHER" id="PTHR32154">
    <property type="entry name" value="PYRUVATE-FLAVODOXIN OXIDOREDUCTASE-RELATED"/>
    <property type="match status" value="1"/>
</dbReference>
<feature type="binding site" evidence="10">
    <location>
        <begin position="972"/>
        <end position="975"/>
    </location>
    <ligand>
        <name>thiamine diphosphate</name>
        <dbReference type="ChEBI" id="CHEBI:58937"/>
    </ligand>
</feature>
<feature type="region of interest" description="Disordered" evidence="13">
    <location>
        <begin position="1127"/>
        <end position="1155"/>
    </location>
</feature>
<evidence type="ECO:0000256" key="6">
    <source>
        <dbReference type="ARBA" id="ARBA00023002"/>
    </source>
</evidence>
<feature type="binding site" evidence="12">
    <location>
        <position position="1081"/>
    </location>
    <ligand>
        <name>[4Fe-4S] cluster</name>
        <dbReference type="ChEBI" id="CHEBI:49883"/>
        <label>3</label>
    </ligand>
</feature>
<comment type="cofactor">
    <cofactor evidence="12">
        <name>[4Fe-4S] cluster</name>
        <dbReference type="ChEBI" id="CHEBI:49883"/>
    </cofactor>
    <text evidence="12">Binds 3 [4Fe-4S] clusters per subunit.</text>
</comment>
<evidence type="ECO:0000256" key="3">
    <source>
        <dbReference type="ARBA" id="ARBA00022485"/>
    </source>
</evidence>
<dbReference type="SUPFAM" id="SSF54862">
    <property type="entry name" value="4Fe-4S ferredoxins"/>
    <property type="match status" value="1"/>
</dbReference>
<feature type="site" description="Important for catalytic activity" evidence="11">
    <location>
        <position position="29"/>
    </location>
</feature>
<organism evidence="15 16">
    <name type="scientific">Duncaniella muris</name>
    <dbReference type="NCBI Taxonomy" id="2094150"/>
    <lineage>
        <taxon>Bacteria</taxon>
        <taxon>Pseudomonadati</taxon>
        <taxon>Bacteroidota</taxon>
        <taxon>Bacteroidia</taxon>
        <taxon>Bacteroidales</taxon>
        <taxon>Muribaculaceae</taxon>
        <taxon>Duncaniella</taxon>
    </lineage>
</organism>
<feature type="binding site" evidence="12">
    <location>
        <position position="759"/>
    </location>
    <ligand>
        <name>[4Fe-4S] cluster</name>
        <dbReference type="ChEBI" id="CHEBI:49883"/>
        <label>2</label>
    </ligand>
</feature>
<evidence type="ECO:0000256" key="4">
    <source>
        <dbReference type="ARBA" id="ARBA00022723"/>
    </source>
</evidence>
<dbReference type="GO" id="GO:0022900">
    <property type="term" value="P:electron transport chain"/>
    <property type="evidence" value="ECO:0007669"/>
    <property type="project" value="InterPro"/>
</dbReference>
<evidence type="ECO:0000256" key="12">
    <source>
        <dbReference type="PIRSR" id="PIRSR000159-50"/>
    </source>
</evidence>
<dbReference type="Pfam" id="PF01855">
    <property type="entry name" value="POR_N"/>
    <property type="match status" value="1"/>
</dbReference>
<dbReference type="InterPro" id="IPR033412">
    <property type="entry name" value="PFOR_II"/>
</dbReference>
<dbReference type="InterPro" id="IPR011895">
    <property type="entry name" value="Pyrv_flavodox_OxRed"/>
</dbReference>
<keyword evidence="4 12" id="KW-0479">Metal-binding</keyword>
<keyword evidence="7 12" id="KW-0408">Iron</keyword>
<dbReference type="GO" id="GO:0006979">
    <property type="term" value="P:response to oxidative stress"/>
    <property type="evidence" value="ECO:0007669"/>
    <property type="project" value="TreeGrafter"/>
</dbReference>
<dbReference type="GeneID" id="82527373"/>
<evidence type="ECO:0000256" key="13">
    <source>
        <dbReference type="SAM" id="MobiDB-lite"/>
    </source>
</evidence>
<feature type="binding site" evidence="10">
    <location>
        <position position="62"/>
    </location>
    <ligand>
        <name>thiamine diphosphate</name>
        <dbReference type="ChEBI" id="CHEBI:58937"/>
    </ligand>
</feature>
<dbReference type="Gene3D" id="4.10.780.10">
    <property type="entry name" value="Pyruvate-flavodoxin oxidoreductase, EKR domain"/>
    <property type="match status" value="1"/>
</dbReference>
<comment type="similarity">
    <text evidence="1 9">Belongs to the pyruvate:ferredoxin/flavodoxin oxidoreductase family.</text>
</comment>
<dbReference type="RefSeq" id="WP_107033479.1">
    <property type="nucleotide sequence ID" value="NZ_CAPEJN010000056.1"/>
</dbReference>
<reference evidence="16" key="1">
    <citation type="submission" date="2018-02" db="EMBL/GenBank/DDBJ databases">
        <authorList>
            <person name="Clavel T."/>
            <person name="Strowig T."/>
        </authorList>
    </citation>
    <scope>NUCLEOTIDE SEQUENCE [LARGE SCALE GENOMIC DNA]</scope>
    <source>
        <strain evidence="16">DSM 103720</strain>
    </source>
</reference>
<dbReference type="InterPro" id="IPR050722">
    <property type="entry name" value="Pyruvate:ferred/Flavod_OxRd"/>
</dbReference>
<dbReference type="Pfam" id="PF13237">
    <property type="entry name" value="Fer4_10"/>
    <property type="match status" value="1"/>
</dbReference>
<evidence type="ECO:0000256" key="10">
    <source>
        <dbReference type="PIRSR" id="PIRSR000159-1"/>
    </source>
</evidence>
<dbReference type="FunFam" id="3.40.50.920:FF:000007">
    <property type="entry name" value="Pyruvate:ferredoxin (Flavodoxin) oxidoreductase"/>
    <property type="match status" value="1"/>
</dbReference>
<evidence type="ECO:0000256" key="8">
    <source>
        <dbReference type="ARBA" id="ARBA00023014"/>
    </source>
</evidence>
<dbReference type="SUPFAM" id="SSF52922">
    <property type="entry name" value="TK C-terminal domain-like"/>
    <property type="match status" value="1"/>
</dbReference>
<dbReference type="InterPro" id="IPR009014">
    <property type="entry name" value="Transketo_C/PFOR_II"/>
</dbReference>
<sequence length="1204" mass="131120">MKKQILDGCTAAAHVAFALSDVATVYPITPIAAMGDTAQKWGLQGRRNLMGQPLEVKEMESELGAAGAVHGAAAAGALATTFTASQGLMLMIPNMYKIAGELLPVVFHVGCRSLATHALSIFGDHQDVMACRATGFSMLASSSVQETMDLALVAHLSAIEGSLPVLHFFDGWRTSSEMDTIDVIDYESMRPLVNWEKVNLFRCHSMNPEHPDLRGSAQNPDVYFQNREAANRFYDAFPAIVQQAMDKVSSITGRNYHLVDYHGAPDADRVIIVMGSAADVVSETLDYLNSENGYRTGVVKVRLYRPFPVRELCEALPPSVRCIAVLDRTKEPGACHEPLCEDVITALHDCGKFRDTRIIGGRYGLSSKEFNPSMVKAIFDEMAREEPRNPFTIGITDDVTRLSIPVTETVETNVASGTYQTILYAIGNDGTVGGTKQVAQIIGNTPGLYAQAYFSYSAKKSGGYTISQLRIGKKPVTSAYAIDGADYVGCHKSSYVRRFDMLDKIKPGGIFVLNSPWTPDRMPEKLPADMRKAITEKKLRFYNIDADRIAAVCGLSPRINMVMETVFLYLSGLIPFDEGVAALKERLSETYRHEGGDVVSRNIKAVDMTIAALKEINVSEISGWSDPEAPARPEPAFADSALETFIRTIHTPCIKGRGDLIPVSAFSPDGKMPMGTTACEHRRIATRVPVWNADKCVECAECSLVCPHAAIRPFLLSAEEAAKAPEGFALKDATGAQQLKGYRFHIQNFPEDCLGCSSCSIICPGHALTMTPLEDVVDREVPLAMWAMANVTLKDRLLPAETVNGSQLRQPCLQFSGACAGCGETPYVKLLTQLFGQRMLIANATGCSSIWGANYPSNAYCTDPQGKGPAWGNSLFEDNGEYGYGMLVALEHRRKRVAMQVRELIDSPDTLPYLKQPLEAWYSAMDDPELSAATGGQLRAMLEPVRDLSPAYAALLEEADLFGRKTVWAIGGDGWAYDIGFAGLDHVLASGEPVKVLVMDTECYSNTGGQTSKATPRSAVAKYNPDGKRVAKKELGRMMMTYGNVYVASVALGANYQQTIDALAEAERYPGPAIVIAYCPCLNHGIRPGLGHSIVEQRRAVEAGYWPLYRYNPQAAAEGRPALTIDSVIPGADNSGANGSSPLTESPRYPDPEPVSTVEQFAMNEDRYADLSMIDPTEAGILRPQLQADCNRNREALEHFAKKP</sequence>
<dbReference type="Gene3D" id="3.30.70.20">
    <property type="match status" value="1"/>
</dbReference>
<feature type="binding site" evidence="12">
    <location>
        <position position="819"/>
    </location>
    <ligand>
        <name>[4Fe-4S] cluster</name>
        <dbReference type="ChEBI" id="CHEBI:49883"/>
        <label>3</label>
    </ligand>
</feature>
<dbReference type="Pfam" id="PF17147">
    <property type="entry name" value="PFOR_II"/>
    <property type="match status" value="1"/>
</dbReference>
<feature type="site" description="Important for catalytic activity" evidence="11">
    <location>
        <position position="112"/>
    </location>
</feature>
<feature type="binding site" evidence="10">
    <location>
        <position position="112"/>
    </location>
    <ligand>
        <name>pyruvate</name>
        <dbReference type="ChEBI" id="CHEBI:15361"/>
    </ligand>
</feature>
<dbReference type="SUPFAM" id="SSF53323">
    <property type="entry name" value="Pyruvate-ferredoxin oxidoreductase, PFOR, domain III"/>
    <property type="match status" value="1"/>
</dbReference>
<evidence type="ECO:0000256" key="9">
    <source>
        <dbReference type="PIRNR" id="PIRNR000159"/>
    </source>
</evidence>
<feature type="binding site" evidence="12">
    <location>
        <position position="822"/>
    </location>
    <ligand>
        <name>[4Fe-4S] cluster</name>
        <dbReference type="ChEBI" id="CHEBI:49883"/>
        <label>3</label>
    </ligand>
</feature>
<dbReference type="Gene3D" id="3.40.50.920">
    <property type="match status" value="1"/>
</dbReference>
<dbReference type="Gene3D" id="3.40.50.970">
    <property type="match status" value="2"/>
</dbReference>
<dbReference type="InterPro" id="IPR002869">
    <property type="entry name" value="Pyrv_flavodox_OxRed_cen"/>
</dbReference>
<name>A0A2V1IHV5_9BACT</name>
<comment type="caution">
    <text evidence="15">The sequence shown here is derived from an EMBL/GenBank/DDBJ whole genome shotgun (WGS) entry which is preliminary data.</text>
</comment>
<feature type="binding site" evidence="12">
    <location>
        <position position="753"/>
    </location>
    <ligand>
        <name>[4Fe-4S] cluster</name>
        <dbReference type="ChEBI" id="CHEBI:49883"/>
        <label>2</label>
    </ligand>
</feature>
<keyword evidence="2 9" id="KW-0813">Transport</keyword>
<dbReference type="InterPro" id="IPR037112">
    <property type="entry name" value="Pyrv-flavodox_OxR_EKR_sf"/>
</dbReference>
<feature type="domain" description="4Fe-4S ferredoxin-type" evidence="14">
    <location>
        <begin position="742"/>
        <end position="773"/>
    </location>
</feature>
<evidence type="ECO:0000256" key="2">
    <source>
        <dbReference type="ARBA" id="ARBA00022448"/>
    </source>
</evidence>
<dbReference type="PANTHER" id="PTHR32154:SF0">
    <property type="entry name" value="PYRUVATE-FLAVODOXIN OXIDOREDUCTASE-RELATED"/>
    <property type="match status" value="1"/>
</dbReference>
<dbReference type="Proteomes" id="UP000244905">
    <property type="component" value="Unassembled WGS sequence"/>
</dbReference>
<dbReference type="FunFam" id="3.40.50.970:FF:000012">
    <property type="entry name" value="Pyruvate:ferredoxin (Flavodoxin) oxidoreductase"/>
    <property type="match status" value="1"/>
</dbReference>
<feature type="binding site" evidence="10">
    <location>
        <position position="847"/>
    </location>
    <ligand>
        <name>thiamine diphosphate</name>
        <dbReference type="ChEBI" id="CHEBI:58937"/>
    </ligand>
</feature>
<feature type="site" description="Important for catalytic activity" evidence="11">
    <location>
        <position position="1006"/>
    </location>
</feature>
<keyword evidence="3 12" id="KW-0004">4Fe-4S</keyword>
<dbReference type="PIRSF" id="PIRSF000159">
    <property type="entry name" value="NifJ"/>
    <property type="match status" value="1"/>
</dbReference>
<evidence type="ECO:0000256" key="11">
    <source>
        <dbReference type="PIRSR" id="PIRSR000159-2"/>
    </source>
</evidence>
<dbReference type="InterPro" id="IPR017900">
    <property type="entry name" value="4Fe4S_Fe_S_CS"/>
</dbReference>
<dbReference type="InterPro" id="IPR002880">
    <property type="entry name" value="Pyrv_Fd/Flavodoxin_OxRdtase_N"/>
</dbReference>
<feature type="binding site" evidence="10">
    <location>
        <position position="824"/>
    </location>
    <ligand>
        <name>thiamine diphosphate</name>
        <dbReference type="ChEBI" id="CHEBI:58937"/>
    </ligand>
</feature>
<dbReference type="InterPro" id="IPR011766">
    <property type="entry name" value="TPP_enzyme_TPP-bd"/>
</dbReference>
<dbReference type="SMART" id="SM00890">
    <property type="entry name" value="EKR"/>
    <property type="match status" value="1"/>
</dbReference>
<accession>A0A2V1IHV5</accession>
<dbReference type="Pfam" id="PF01558">
    <property type="entry name" value="POR"/>
    <property type="match status" value="1"/>
</dbReference>
<dbReference type="InterPro" id="IPR017896">
    <property type="entry name" value="4Fe4S_Fe-S-bd"/>
</dbReference>
<feature type="binding site" evidence="12">
    <location>
        <position position="702"/>
    </location>
    <ligand>
        <name>[4Fe-4S] cluster</name>
        <dbReference type="ChEBI" id="CHEBI:49883"/>
        <label>1</label>
    </ligand>
</feature>
<gene>
    <name evidence="15" type="primary">nifJ</name>
    <name evidence="15" type="ORF">C5O23_13720</name>
</gene>
<evidence type="ECO:0000256" key="5">
    <source>
        <dbReference type="ARBA" id="ARBA00022982"/>
    </source>
</evidence>
<dbReference type="GO" id="GO:0005506">
    <property type="term" value="F:iron ion binding"/>
    <property type="evidence" value="ECO:0007669"/>
    <property type="project" value="InterPro"/>
</dbReference>
<dbReference type="Pfam" id="PF02775">
    <property type="entry name" value="TPP_enzyme_C"/>
    <property type="match status" value="1"/>
</dbReference>
<feature type="site" description="Important for catalytic activity" evidence="11">
    <location>
        <position position="62"/>
    </location>
</feature>
<feature type="binding site" evidence="12">
    <location>
        <position position="699"/>
    </location>
    <ligand>
        <name>[4Fe-4S] cluster</name>
        <dbReference type="ChEBI" id="CHEBI:49883"/>
        <label>1</label>
    </ligand>
</feature>
<dbReference type="InterPro" id="IPR019752">
    <property type="entry name" value="Pyrv/ketoisovalerate_OxRed_cat"/>
</dbReference>
<dbReference type="PROSITE" id="PS51379">
    <property type="entry name" value="4FE4S_FER_2"/>
    <property type="match status" value="2"/>
</dbReference>
<evidence type="ECO:0000256" key="1">
    <source>
        <dbReference type="ARBA" id="ARBA00009032"/>
    </source>
</evidence>
<evidence type="ECO:0000313" key="15">
    <source>
        <dbReference type="EMBL" id="PWB00153.1"/>
    </source>
</evidence>
<evidence type="ECO:0000259" key="14">
    <source>
        <dbReference type="PROSITE" id="PS51379"/>
    </source>
</evidence>
<dbReference type="SUPFAM" id="SSF52518">
    <property type="entry name" value="Thiamin diphosphate-binding fold (THDP-binding)"/>
    <property type="match status" value="2"/>
</dbReference>
<dbReference type="AlphaFoldDB" id="A0A2V1IHV5"/>
<feature type="binding site" evidence="12">
    <location>
        <position position="763"/>
    </location>
    <ligand>
        <name>[4Fe-4S] cluster</name>
        <dbReference type="ChEBI" id="CHEBI:49883"/>
        <label>1</label>
    </ligand>
</feature>